<protein>
    <submittedName>
        <fullName evidence="3">MCE family protein</fullName>
    </submittedName>
</protein>
<proteinExistence type="predicted"/>
<feature type="domain" description="Mce/MlaD" evidence="2">
    <location>
        <begin position="41"/>
        <end position="117"/>
    </location>
</feature>
<name>A0A4R5CTC0_9FLAO</name>
<gene>
    <name evidence="3" type="ORF">E0F98_12635</name>
</gene>
<feature type="transmembrane region" description="Helical" evidence="1">
    <location>
        <begin position="12"/>
        <end position="30"/>
    </location>
</feature>
<evidence type="ECO:0000313" key="4">
    <source>
        <dbReference type="Proteomes" id="UP000294597"/>
    </source>
</evidence>
<keyword evidence="4" id="KW-1185">Reference proteome</keyword>
<evidence type="ECO:0000256" key="1">
    <source>
        <dbReference type="SAM" id="Phobius"/>
    </source>
</evidence>
<evidence type="ECO:0000313" key="3">
    <source>
        <dbReference type="EMBL" id="TDE02650.1"/>
    </source>
</evidence>
<dbReference type="PANTHER" id="PTHR33371:SF4">
    <property type="entry name" value="INTERMEMBRANE PHOSPHOLIPID TRANSPORT SYSTEM BINDING PROTEIN MLAD"/>
    <property type="match status" value="1"/>
</dbReference>
<sequence>MNSKSTGTWKVGMFVLIGLLAFTATIYFIGKQKNMFGSTFSINSHFKNVSGLEIGNNVLFSGINVGTVSEIQLVTDTSVVVRLIIKKEVQKFIKSDAVASIGSDGLMGDKVLVISPGNNSKSIVKDNATITSIQAIEMDEIMRSVKVSMDNAAVITNELAEFTYKMNNGEGALSKLMTDEKFANSLTKTMTNLQTGSKGLSENMEAAKSNFLLKGYFNKKKKAEEKKIKEAEKAKEKELKDKEDEKK</sequence>
<dbReference type="EMBL" id="SMFO01000010">
    <property type="protein sequence ID" value="TDE02650.1"/>
    <property type="molecule type" value="Genomic_DNA"/>
</dbReference>
<comment type="caution">
    <text evidence="3">The sequence shown here is derived from an EMBL/GenBank/DDBJ whole genome shotgun (WGS) entry which is preliminary data.</text>
</comment>
<accession>A0A4R5CTC0</accession>
<dbReference type="PANTHER" id="PTHR33371">
    <property type="entry name" value="INTERMEMBRANE PHOSPHOLIPID TRANSPORT SYSTEM BINDING PROTEIN MLAD-RELATED"/>
    <property type="match status" value="1"/>
</dbReference>
<evidence type="ECO:0000259" key="2">
    <source>
        <dbReference type="Pfam" id="PF02470"/>
    </source>
</evidence>
<keyword evidence="1" id="KW-0812">Transmembrane</keyword>
<dbReference type="InterPro" id="IPR003399">
    <property type="entry name" value="Mce/MlaD"/>
</dbReference>
<dbReference type="Proteomes" id="UP000294597">
    <property type="component" value="Unassembled WGS sequence"/>
</dbReference>
<keyword evidence="1" id="KW-1133">Transmembrane helix</keyword>
<dbReference type="Pfam" id="PF02470">
    <property type="entry name" value="MlaD"/>
    <property type="match status" value="1"/>
</dbReference>
<keyword evidence="1" id="KW-0472">Membrane</keyword>
<dbReference type="AlphaFoldDB" id="A0A4R5CTC0"/>
<dbReference type="InterPro" id="IPR052336">
    <property type="entry name" value="MlaD_Phospholipid_Transporter"/>
</dbReference>
<dbReference type="RefSeq" id="WP_132112024.1">
    <property type="nucleotide sequence ID" value="NZ_SMFO01000010.1"/>
</dbReference>
<reference evidence="3 4" key="1">
    <citation type="submission" date="2019-03" db="EMBL/GenBank/DDBJ databases">
        <title>Flavobacterium TSA-D2 sp. nov., isolated from arctic soil.</title>
        <authorList>
            <person name="Chaudhary D.K."/>
        </authorList>
    </citation>
    <scope>NUCLEOTIDE SEQUENCE [LARGE SCALE GENOMIC DNA]</scope>
    <source>
        <strain evidence="3 4">TSA-D2</strain>
    </source>
</reference>
<organism evidence="3 4">
    <name type="scientific">Flavobacterium hiemivividum</name>
    <dbReference type="NCBI Taxonomy" id="2541734"/>
    <lineage>
        <taxon>Bacteria</taxon>
        <taxon>Pseudomonadati</taxon>
        <taxon>Bacteroidota</taxon>
        <taxon>Flavobacteriia</taxon>
        <taxon>Flavobacteriales</taxon>
        <taxon>Flavobacteriaceae</taxon>
        <taxon>Flavobacterium</taxon>
    </lineage>
</organism>